<dbReference type="GO" id="GO:0005886">
    <property type="term" value="C:plasma membrane"/>
    <property type="evidence" value="ECO:0007669"/>
    <property type="project" value="UniProtKB-SubCell"/>
</dbReference>
<evidence type="ECO:0000256" key="4">
    <source>
        <dbReference type="ARBA" id="ARBA00022448"/>
    </source>
</evidence>
<evidence type="ECO:0000256" key="6">
    <source>
        <dbReference type="ARBA" id="ARBA00022692"/>
    </source>
</evidence>
<proteinExistence type="inferred from homology"/>
<dbReference type="InterPro" id="IPR009357">
    <property type="entry name" value="Riboflavin_transptr"/>
</dbReference>
<protein>
    <recommendedName>
        <fullName evidence="9">Riboflavin transporter</fullName>
    </recommendedName>
</protein>
<comment type="similarity">
    <text evidence="3 9">Belongs to the riboflavin transporter family.</text>
</comment>
<accession>A0A8S2F1P3</accession>
<feature type="transmembrane region" description="Helical" evidence="9">
    <location>
        <begin position="184"/>
        <end position="204"/>
    </location>
</feature>
<evidence type="ECO:0000256" key="9">
    <source>
        <dbReference type="RuleBase" id="RU368035"/>
    </source>
</evidence>
<dbReference type="EMBL" id="CAJNOK010020511">
    <property type="protein sequence ID" value="CAF1317753.1"/>
    <property type="molecule type" value="Genomic_DNA"/>
</dbReference>
<evidence type="ECO:0000256" key="8">
    <source>
        <dbReference type="ARBA" id="ARBA00023136"/>
    </source>
</evidence>
<feature type="transmembrane region" description="Helical" evidence="9">
    <location>
        <begin position="66"/>
        <end position="85"/>
    </location>
</feature>
<feature type="transmembrane region" description="Helical" evidence="9">
    <location>
        <begin position="321"/>
        <end position="339"/>
    </location>
</feature>
<feature type="transmembrane region" description="Helical" evidence="9">
    <location>
        <begin position="288"/>
        <end position="309"/>
    </location>
</feature>
<keyword evidence="8 9" id="KW-0472">Membrane</keyword>
<comment type="function">
    <text evidence="9">Plasma membrane transporter mediating the uptake by cells of the water soluble vitamin B2/riboflavin that plays a key role in biochemical oxidation-reduction reactions of the carbohydrate, lipid, and amino acid metabolism.</text>
</comment>
<name>A0A8S2F1P3_9BILA</name>
<comment type="subcellular location">
    <subcellularLocation>
        <location evidence="2 9">Cell membrane</location>
        <topology evidence="2 9">Multi-pass membrane protein</topology>
    </subcellularLocation>
</comment>
<feature type="transmembrane region" description="Helical" evidence="9">
    <location>
        <begin position="388"/>
        <end position="415"/>
    </location>
</feature>
<dbReference type="Proteomes" id="UP000682733">
    <property type="component" value="Unassembled WGS sequence"/>
</dbReference>
<sequence>LFGVGSWLNLNGIWMQLPLLVRILPEGWSLSAQLGMASNLANIGPLVIAVIRHFSHGSSAYEAPSILFIFIVGITIPFILSFVWSNTLWLFGQRRSFYLLICSFCLAFVNCTSSVTFLPFVNRFEPHYLNIYFGGEALSSLIPAFLGIIQGVGKKPECIAVFDDITHTMRMETKYYSPSFSVQIYLICLSGIMLISLFSFILLLRNKSIQHSKLRSTKKEIEEKMMAPDSPQSVLLEQTDVQVASTSEEKFSLQTIIYLGFILWISIVLIGCLPSINSFSLNPYGIDTFHYVIIACQFCYPLVSLVAALRPKLFNMPPVGIYFITLLGTIAFVYVFITAKLSPCSPLVDHMSGKWLISFVWIFIYIVFYYERISLANYINRTSGRRGLFWYGSLIQAGAFVGAAFIFILTLLNLFKERDVCLDYPCSKS</sequence>
<feature type="transmembrane region" description="Helical" evidence="9">
    <location>
        <begin position="256"/>
        <end position="276"/>
    </location>
</feature>
<evidence type="ECO:0000313" key="12">
    <source>
        <dbReference type="Proteomes" id="UP000677228"/>
    </source>
</evidence>
<keyword evidence="6 9" id="KW-0812">Transmembrane</keyword>
<dbReference type="EMBL" id="CAJOBA010042109">
    <property type="protein sequence ID" value="CAF4126994.1"/>
    <property type="molecule type" value="Genomic_DNA"/>
</dbReference>
<dbReference type="GO" id="GO:0032217">
    <property type="term" value="F:riboflavin transmembrane transporter activity"/>
    <property type="evidence" value="ECO:0007669"/>
    <property type="project" value="UniProtKB-UniRule"/>
</dbReference>
<feature type="transmembrane region" description="Helical" evidence="9">
    <location>
        <begin position="351"/>
        <end position="368"/>
    </location>
</feature>
<feature type="non-terminal residue" evidence="10">
    <location>
        <position position="1"/>
    </location>
</feature>
<evidence type="ECO:0000256" key="1">
    <source>
        <dbReference type="ARBA" id="ARBA00000215"/>
    </source>
</evidence>
<dbReference type="PANTHER" id="PTHR12929:SF10">
    <property type="entry name" value="RIBOFLAVIN TRANSPORTER"/>
    <property type="match status" value="1"/>
</dbReference>
<keyword evidence="5 9" id="KW-1003">Cell membrane</keyword>
<comment type="catalytic activity">
    <reaction evidence="1 9">
        <text>riboflavin(in) = riboflavin(out)</text>
        <dbReference type="Rhea" id="RHEA:35015"/>
        <dbReference type="ChEBI" id="CHEBI:57986"/>
    </reaction>
</comment>
<organism evidence="10 12">
    <name type="scientific">Didymodactylos carnosus</name>
    <dbReference type="NCBI Taxonomy" id="1234261"/>
    <lineage>
        <taxon>Eukaryota</taxon>
        <taxon>Metazoa</taxon>
        <taxon>Spiralia</taxon>
        <taxon>Gnathifera</taxon>
        <taxon>Rotifera</taxon>
        <taxon>Eurotatoria</taxon>
        <taxon>Bdelloidea</taxon>
        <taxon>Philodinida</taxon>
        <taxon>Philodinidae</taxon>
        <taxon>Didymodactylos</taxon>
    </lineage>
</organism>
<keyword evidence="7 9" id="KW-1133">Transmembrane helix</keyword>
<evidence type="ECO:0000256" key="3">
    <source>
        <dbReference type="ARBA" id="ARBA00006366"/>
    </source>
</evidence>
<gene>
    <name evidence="10" type="ORF">OVA965_LOCUS29290</name>
    <name evidence="11" type="ORF">TMI583_LOCUS30057</name>
</gene>
<evidence type="ECO:0000313" key="11">
    <source>
        <dbReference type="EMBL" id="CAF4126994.1"/>
    </source>
</evidence>
<keyword evidence="4 9" id="KW-0813">Transport</keyword>
<reference evidence="10" key="1">
    <citation type="submission" date="2021-02" db="EMBL/GenBank/DDBJ databases">
        <authorList>
            <person name="Nowell W R."/>
        </authorList>
    </citation>
    <scope>NUCLEOTIDE SEQUENCE</scope>
</reference>
<evidence type="ECO:0000256" key="2">
    <source>
        <dbReference type="ARBA" id="ARBA00004651"/>
    </source>
</evidence>
<comment type="caution">
    <text evidence="9">Lacks conserved residue(s) required for the propagation of feature annotation.</text>
</comment>
<dbReference type="Proteomes" id="UP000677228">
    <property type="component" value="Unassembled WGS sequence"/>
</dbReference>
<evidence type="ECO:0000256" key="7">
    <source>
        <dbReference type="ARBA" id="ARBA00022989"/>
    </source>
</evidence>
<evidence type="ECO:0000256" key="5">
    <source>
        <dbReference type="ARBA" id="ARBA00022475"/>
    </source>
</evidence>
<evidence type="ECO:0000313" key="10">
    <source>
        <dbReference type="EMBL" id="CAF1317753.1"/>
    </source>
</evidence>
<dbReference type="PANTHER" id="PTHR12929">
    <property type="entry name" value="SOLUTE CARRIER FAMILY 52"/>
    <property type="match status" value="1"/>
</dbReference>
<comment type="caution">
    <text evidence="10">The sequence shown here is derived from an EMBL/GenBank/DDBJ whole genome shotgun (WGS) entry which is preliminary data.</text>
</comment>
<dbReference type="Pfam" id="PF06237">
    <property type="entry name" value="SLC52_ribofla_tr"/>
    <property type="match status" value="1"/>
</dbReference>
<dbReference type="AlphaFoldDB" id="A0A8S2F1P3"/>
<feature type="transmembrane region" description="Helical" evidence="9">
    <location>
        <begin position="97"/>
        <end position="120"/>
    </location>
</feature>